<proteinExistence type="predicted"/>
<keyword evidence="5" id="KW-0547">Nucleotide-binding</keyword>
<gene>
    <name evidence="10" type="ordered locus">Halsa_0661</name>
</gene>
<dbReference type="InterPro" id="IPR003593">
    <property type="entry name" value="AAA+_ATPase"/>
</dbReference>
<dbReference type="PROSITE" id="PS00211">
    <property type="entry name" value="ABC_TRANSPORTER_1"/>
    <property type="match status" value="1"/>
</dbReference>
<accession>E4RM29</accession>
<keyword evidence="4" id="KW-0677">Repeat</keyword>
<dbReference type="GO" id="GO:0005524">
    <property type="term" value="F:ATP binding"/>
    <property type="evidence" value="ECO:0007669"/>
    <property type="project" value="UniProtKB-KW"/>
</dbReference>
<evidence type="ECO:0000256" key="5">
    <source>
        <dbReference type="ARBA" id="ARBA00022741"/>
    </source>
</evidence>
<dbReference type="AlphaFoldDB" id="E4RM29"/>
<dbReference type="CDD" id="cd03215">
    <property type="entry name" value="ABC_Carb_Monos_II"/>
    <property type="match status" value="1"/>
</dbReference>
<dbReference type="PANTHER" id="PTHR43790">
    <property type="entry name" value="CARBOHYDRATE TRANSPORT ATP-BINDING PROTEIN MG119-RELATED"/>
    <property type="match status" value="1"/>
</dbReference>
<dbReference type="RefSeq" id="WP_013405204.1">
    <property type="nucleotide sequence ID" value="NC_014654.1"/>
</dbReference>
<dbReference type="Pfam" id="PF00005">
    <property type="entry name" value="ABC_tran"/>
    <property type="match status" value="2"/>
</dbReference>
<dbReference type="eggNOG" id="COG1129">
    <property type="taxonomic scope" value="Bacteria"/>
</dbReference>
<sequence>MAENLLELENITKTFPGVKALDKVDFSLNKGEIRALVGENGAGKSTLIKILAGIYEKDSGKIFYQKQEVEIDDPARAKELGLAFIHQDLNLIPYFNAVENIWLGYDYPRQGVKFNKKKMRKRVLELAESLNFEFDILKPVSELSTANKWLVAILKAFIMDAKLLVLDEPTAALTDKEIKELFINLKRIKKMGIAIIYISHRLEEIFEIADSITVLKNGKKVADRKIDEVSKEALIKLMTGKEKLSRFPARENRQKSTEKVLELEGLSGESFSEISFTLNKNEILGFFGLVGAGRTELMEAIFALREIKNGSLKINEEEIKVKNPGQMIKKGVVLIPEDRREEGLVLNMGVDENISLPNLEMMLQSKLLKNIDKKAEKKESKRLIEELSIKTPSLGQQVKFLSGGNQQKVVIAKWLYRDTSVFIFDEPTVGIDVGARTEVYSLINQLVDEAGVIVVSSDILEVMGICDRIAVMSNGSLTGILNKEEFSQDKILQLAYEEVR</sequence>
<keyword evidence="8" id="KW-0472">Membrane</keyword>
<dbReference type="SMART" id="SM00382">
    <property type="entry name" value="AAA"/>
    <property type="match status" value="2"/>
</dbReference>
<dbReference type="PROSITE" id="PS50893">
    <property type="entry name" value="ABC_TRANSPORTER_2"/>
    <property type="match status" value="2"/>
</dbReference>
<reference evidence="10 11" key="1">
    <citation type="submission" date="2010-11" db="EMBL/GenBank/DDBJ databases">
        <title>Complete sequence of Halanaerobium sp. sapolanicus.</title>
        <authorList>
            <consortium name="US DOE Joint Genome Institute"/>
            <person name="Lucas S."/>
            <person name="Copeland A."/>
            <person name="Lapidus A."/>
            <person name="Cheng J.-F."/>
            <person name="Bruce D."/>
            <person name="Goodwin L."/>
            <person name="Pitluck S."/>
            <person name="Davenport K."/>
            <person name="Detter J.C."/>
            <person name="Han C."/>
            <person name="Tapia R."/>
            <person name="Land M."/>
            <person name="Hauser L."/>
            <person name="Jeffries C."/>
            <person name="Kyrpides N."/>
            <person name="Ivanova N."/>
            <person name="Mikhailova N."/>
            <person name="Begemann M.B."/>
            <person name="Mormile M.R."/>
            <person name="Wall J.D."/>
            <person name="Elias D.A."/>
            <person name="Woyke T."/>
        </authorList>
    </citation>
    <scope>NUCLEOTIDE SEQUENCE [LARGE SCALE GENOMIC DNA]</scope>
    <source>
        <strain evidence="11">sapolanicus</strain>
    </source>
</reference>
<keyword evidence="2" id="KW-0813">Transport</keyword>
<evidence type="ECO:0000256" key="7">
    <source>
        <dbReference type="ARBA" id="ARBA00022967"/>
    </source>
</evidence>
<evidence type="ECO:0000256" key="3">
    <source>
        <dbReference type="ARBA" id="ARBA00022475"/>
    </source>
</evidence>
<dbReference type="HOGENOM" id="CLU_000604_92_3_9"/>
<keyword evidence="11" id="KW-1185">Reference proteome</keyword>
<feature type="domain" description="ABC transporter" evidence="9">
    <location>
        <begin position="255"/>
        <end position="499"/>
    </location>
</feature>
<keyword evidence="7" id="KW-1278">Translocase</keyword>
<dbReference type="InterPro" id="IPR027417">
    <property type="entry name" value="P-loop_NTPase"/>
</dbReference>
<keyword evidence="3" id="KW-1003">Cell membrane</keyword>
<dbReference type="InterPro" id="IPR003439">
    <property type="entry name" value="ABC_transporter-like_ATP-bd"/>
</dbReference>
<keyword evidence="6" id="KW-0067">ATP-binding</keyword>
<dbReference type="OrthoDB" id="501320at2"/>
<dbReference type="InterPro" id="IPR017871">
    <property type="entry name" value="ABC_transporter-like_CS"/>
</dbReference>
<evidence type="ECO:0000313" key="11">
    <source>
        <dbReference type="Proteomes" id="UP000007434"/>
    </source>
</evidence>
<dbReference type="InterPro" id="IPR050107">
    <property type="entry name" value="ABC_carbohydrate_import_ATPase"/>
</dbReference>
<dbReference type="KEGG" id="has:Halsa_0661"/>
<comment type="subcellular location">
    <subcellularLocation>
        <location evidence="1">Cell membrane</location>
        <topology evidence="1">Peripheral membrane protein</topology>
    </subcellularLocation>
</comment>
<dbReference type="GO" id="GO:0016887">
    <property type="term" value="F:ATP hydrolysis activity"/>
    <property type="evidence" value="ECO:0007669"/>
    <property type="project" value="InterPro"/>
</dbReference>
<dbReference type="STRING" id="656519.Halsa_0661"/>
<feature type="domain" description="ABC transporter" evidence="9">
    <location>
        <begin position="6"/>
        <end position="242"/>
    </location>
</feature>
<reference evidence="10 11" key="2">
    <citation type="journal article" date="2011" name="J. Bacteriol.">
        <title>Complete Genome Sequence of the Haloalkaliphilic, Hydrogen Producing Halanaerobium hydrogenoformans.</title>
        <authorList>
            <person name="Brown S.D."/>
            <person name="Begemann M.B."/>
            <person name="Mormile M.R."/>
            <person name="Wall J.D."/>
            <person name="Han C.S."/>
            <person name="Goodwin L.A."/>
            <person name="Pitluck S."/>
            <person name="Land M.L."/>
            <person name="Hauser L.J."/>
            <person name="Elias D.A."/>
        </authorList>
    </citation>
    <scope>NUCLEOTIDE SEQUENCE [LARGE SCALE GENOMIC DNA]</scope>
    <source>
        <strain evidence="11">sapolanicus</strain>
    </source>
</reference>
<dbReference type="Proteomes" id="UP000007434">
    <property type="component" value="Chromosome"/>
</dbReference>
<name>E4RM29_HALHG</name>
<evidence type="ECO:0000256" key="4">
    <source>
        <dbReference type="ARBA" id="ARBA00022737"/>
    </source>
</evidence>
<evidence type="ECO:0000256" key="8">
    <source>
        <dbReference type="ARBA" id="ARBA00023136"/>
    </source>
</evidence>
<evidence type="ECO:0000256" key="1">
    <source>
        <dbReference type="ARBA" id="ARBA00004202"/>
    </source>
</evidence>
<dbReference type="Gene3D" id="3.40.50.300">
    <property type="entry name" value="P-loop containing nucleotide triphosphate hydrolases"/>
    <property type="match status" value="2"/>
</dbReference>
<protein>
    <submittedName>
        <fullName evidence="10">ABC transporter related protein</fullName>
    </submittedName>
</protein>
<dbReference type="EMBL" id="CP002304">
    <property type="protein sequence ID" value="ADQ14112.1"/>
    <property type="molecule type" value="Genomic_DNA"/>
</dbReference>
<evidence type="ECO:0000259" key="9">
    <source>
        <dbReference type="PROSITE" id="PS50893"/>
    </source>
</evidence>
<organism evidence="10 11">
    <name type="scientific">Halanaerobium hydrogeniformans</name>
    <name type="common">Halanaerobium sp. (strain sapolanicus)</name>
    <dbReference type="NCBI Taxonomy" id="656519"/>
    <lineage>
        <taxon>Bacteria</taxon>
        <taxon>Bacillati</taxon>
        <taxon>Bacillota</taxon>
        <taxon>Clostridia</taxon>
        <taxon>Halanaerobiales</taxon>
        <taxon>Halanaerobiaceae</taxon>
        <taxon>Halanaerobium</taxon>
    </lineage>
</organism>
<dbReference type="GO" id="GO:0005886">
    <property type="term" value="C:plasma membrane"/>
    <property type="evidence" value="ECO:0007669"/>
    <property type="project" value="UniProtKB-SubCell"/>
</dbReference>
<evidence type="ECO:0000256" key="2">
    <source>
        <dbReference type="ARBA" id="ARBA00022448"/>
    </source>
</evidence>
<evidence type="ECO:0000313" key="10">
    <source>
        <dbReference type="EMBL" id="ADQ14112.1"/>
    </source>
</evidence>
<evidence type="ECO:0000256" key="6">
    <source>
        <dbReference type="ARBA" id="ARBA00022840"/>
    </source>
</evidence>
<dbReference type="SUPFAM" id="SSF52540">
    <property type="entry name" value="P-loop containing nucleoside triphosphate hydrolases"/>
    <property type="match status" value="2"/>
</dbReference>
<dbReference type="FunFam" id="3.40.50.300:FF:000127">
    <property type="entry name" value="Ribose import ATP-binding protein RbsA"/>
    <property type="match status" value="1"/>
</dbReference>
<dbReference type="PANTHER" id="PTHR43790:SF9">
    <property type="entry name" value="GALACTOFURANOSE TRANSPORTER ATP-BINDING PROTEIN YTFR"/>
    <property type="match status" value="1"/>
</dbReference>
<dbReference type="CDD" id="cd03216">
    <property type="entry name" value="ABC_Carb_Monos_I"/>
    <property type="match status" value="1"/>
</dbReference>